<dbReference type="Gene3D" id="2.170.16.10">
    <property type="entry name" value="Hedgehog/Intein (Hint) domain"/>
    <property type="match status" value="1"/>
</dbReference>
<dbReference type="CDD" id="cd00081">
    <property type="entry name" value="Hint"/>
    <property type="match status" value="1"/>
</dbReference>
<dbReference type="InterPro" id="IPR036844">
    <property type="entry name" value="Hint_dom_sf"/>
</dbReference>
<dbReference type="InterPro" id="IPR046462">
    <property type="entry name" value="TerL_nuclease"/>
</dbReference>
<dbReference type="PANTHER" id="PTHR41287">
    <property type="match status" value="1"/>
</dbReference>
<dbReference type="SUPFAM" id="SSF51294">
    <property type="entry name" value="Hedgehog/intein (Hint) domain"/>
    <property type="match status" value="1"/>
</dbReference>
<dbReference type="Pfam" id="PF20441">
    <property type="entry name" value="TerL_nuclease"/>
    <property type="match status" value="1"/>
</dbReference>
<dbReference type="SMART" id="SM00306">
    <property type="entry name" value="HintN"/>
    <property type="match status" value="1"/>
</dbReference>
<dbReference type="InterPro" id="IPR027434">
    <property type="entry name" value="Homing_endonucl"/>
</dbReference>
<comment type="caution">
    <text evidence="4">The sequence shown here is derived from an EMBL/GenBank/DDBJ whole genome shotgun (WGS) entry which is preliminary data.</text>
</comment>
<feature type="domain" description="Hint" evidence="3">
    <location>
        <begin position="123"/>
        <end position="227"/>
    </location>
</feature>
<dbReference type="InterPro" id="IPR006141">
    <property type="entry name" value="Intein_N"/>
</dbReference>
<dbReference type="InterPro" id="IPR027417">
    <property type="entry name" value="P-loop_NTPase"/>
</dbReference>
<name>A0A0F9JX21_9ZZZZ</name>
<dbReference type="GO" id="GO:0016539">
    <property type="term" value="P:intein-mediated protein splicing"/>
    <property type="evidence" value="ECO:0007669"/>
    <property type="project" value="InterPro"/>
</dbReference>
<sequence length="612" mass="70769">KDRDGKDMITCRWVRLACERFVDDLKNGKKRGLEFDIDAANKIIDFYQFCRHFKGEWEGNSIELEPWQKFIDSNLFGWKYTDTGYRRFKVAYITVARKNGKTTMIAPVGLYLLYADDEPGAEVYCLDPSTRILKYDLTWQALNDIQIGDKLIGIDEHPETKKKYRKLRISRVLNKRTVTRESFKILFADGRSVICSADHPWLCRSFRDYGWKKTREIRPGYKLNSFGHPWEKDNSRDAGYLAGFFDGEGYLHSPDKPRAAHRIGFAQNPGAVMNDVVKMLNDKGFVFTAPRPMNKNSNCQVSDLTGLSNCLRFLGQMRPTRLLQEHHRLWVGKALNRTTGHIEVVSVEPLGMRTLIDIETETKTFFAEGFTSHNSAAVDRDQAREIFDAAKTMVEIDEYLSVAIKTFARNMHVEKTRSKFEPLSADEKKQHGKNIHAALCDEVHVWPKHTLWWVLRTGMGSRRQPMQIAITTAGTDQASICYQIHDLARKVLTGFKGGKFVDDSFFGIIYTLDRKSDWPALKTKAEYNQEGIGIQEDDWEDESVWLKPNPNLGVSVYLKDMRDEARTAKQMPASLNSFLNLRMNIWVQQVNRWIDINLWDQNHTSEVYIMEQ</sequence>
<dbReference type="GO" id="GO:0004519">
    <property type="term" value="F:endonuclease activity"/>
    <property type="evidence" value="ECO:0007669"/>
    <property type="project" value="InterPro"/>
</dbReference>
<reference evidence="4" key="1">
    <citation type="journal article" date="2015" name="Nature">
        <title>Complex archaea that bridge the gap between prokaryotes and eukaryotes.</title>
        <authorList>
            <person name="Spang A."/>
            <person name="Saw J.H."/>
            <person name="Jorgensen S.L."/>
            <person name="Zaremba-Niedzwiedzka K."/>
            <person name="Martijn J."/>
            <person name="Lind A.E."/>
            <person name="van Eijk R."/>
            <person name="Schleper C."/>
            <person name="Guy L."/>
            <person name="Ettema T.J."/>
        </authorList>
    </citation>
    <scope>NUCLEOTIDE SEQUENCE</scope>
</reference>
<gene>
    <name evidence="4" type="ORF">LCGC14_1774180</name>
</gene>
<dbReference type="InterPro" id="IPR005021">
    <property type="entry name" value="Terminase_largesu-like"/>
</dbReference>
<protein>
    <recommendedName>
        <fullName evidence="3">Hint domain-containing protein</fullName>
    </recommendedName>
</protein>
<dbReference type="Pfam" id="PF03354">
    <property type="entry name" value="TerL_ATPase"/>
    <property type="match status" value="2"/>
</dbReference>
<dbReference type="PANTHER" id="PTHR41287:SF1">
    <property type="entry name" value="PROTEIN YMFN"/>
    <property type="match status" value="1"/>
</dbReference>
<dbReference type="Gene3D" id="3.40.50.300">
    <property type="entry name" value="P-loop containing nucleotide triphosphate hydrolases"/>
    <property type="match status" value="1"/>
</dbReference>
<dbReference type="EMBL" id="LAZR01016675">
    <property type="protein sequence ID" value="KKM03458.1"/>
    <property type="molecule type" value="Genomic_DNA"/>
</dbReference>
<keyword evidence="2" id="KW-0651">Protein splicing</keyword>
<dbReference type="InterPro" id="IPR046461">
    <property type="entry name" value="TerL_ATPase"/>
</dbReference>
<dbReference type="AlphaFoldDB" id="A0A0F9JX21"/>
<proteinExistence type="predicted"/>
<feature type="non-terminal residue" evidence="4">
    <location>
        <position position="1"/>
    </location>
</feature>
<accession>A0A0F9JX21</accession>
<keyword evidence="1" id="KW-0068">Autocatalytic cleavage</keyword>
<organism evidence="4">
    <name type="scientific">marine sediment metagenome</name>
    <dbReference type="NCBI Taxonomy" id="412755"/>
    <lineage>
        <taxon>unclassified sequences</taxon>
        <taxon>metagenomes</taxon>
        <taxon>ecological metagenomes</taxon>
    </lineage>
</organism>
<dbReference type="PROSITE" id="PS50817">
    <property type="entry name" value="INTEIN_N_TER"/>
    <property type="match status" value="1"/>
</dbReference>
<dbReference type="InterPro" id="IPR003587">
    <property type="entry name" value="Hint_dom_N"/>
</dbReference>
<dbReference type="SUPFAM" id="SSF55608">
    <property type="entry name" value="Homing endonucleases"/>
    <property type="match status" value="1"/>
</dbReference>
<evidence type="ECO:0000256" key="2">
    <source>
        <dbReference type="ARBA" id="ARBA00023000"/>
    </source>
</evidence>
<evidence type="ECO:0000256" key="1">
    <source>
        <dbReference type="ARBA" id="ARBA00022813"/>
    </source>
</evidence>
<evidence type="ECO:0000259" key="3">
    <source>
        <dbReference type="SMART" id="SM00306"/>
    </source>
</evidence>
<evidence type="ECO:0000313" key="4">
    <source>
        <dbReference type="EMBL" id="KKM03458.1"/>
    </source>
</evidence>